<feature type="binding site" evidence="6">
    <location>
        <position position="135"/>
    </location>
    <ligand>
        <name>S-adenosyl-L-methionine</name>
        <dbReference type="ChEBI" id="CHEBI:59789"/>
    </ligand>
</feature>
<evidence type="ECO:0000256" key="1">
    <source>
        <dbReference type="ARBA" id="ARBA00022490"/>
    </source>
</evidence>
<dbReference type="InterPro" id="IPR003682">
    <property type="entry name" value="rRNA_ssu_MeTfrase_G"/>
</dbReference>
<dbReference type="PANTHER" id="PTHR31760">
    <property type="entry name" value="S-ADENOSYL-L-METHIONINE-DEPENDENT METHYLTRANSFERASES SUPERFAMILY PROTEIN"/>
    <property type="match status" value="1"/>
</dbReference>
<evidence type="ECO:0000313" key="7">
    <source>
        <dbReference type="EMBL" id="PWG17061.1"/>
    </source>
</evidence>
<keyword evidence="3 6" id="KW-0489">Methyltransferase</keyword>
<dbReference type="Pfam" id="PF02527">
    <property type="entry name" value="GidB"/>
    <property type="match status" value="1"/>
</dbReference>
<evidence type="ECO:0000256" key="4">
    <source>
        <dbReference type="ARBA" id="ARBA00022679"/>
    </source>
</evidence>
<protein>
    <recommendedName>
        <fullName evidence="6">Ribosomal RNA small subunit methyltransferase G</fullName>
        <ecNumber evidence="6">2.1.1.170</ecNumber>
    </recommendedName>
    <alternativeName>
        <fullName evidence="6">16S rRNA 7-methylguanosine methyltransferase</fullName>
        <shortName evidence="6">16S rRNA m7G methyltransferase</shortName>
    </alternativeName>
</protein>
<dbReference type="RefSeq" id="WP_109388583.1">
    <property type="nucleotide sequence ID" value="NZ_QETF01000007.1"/>
</dbReference>
<proteinExistence type="inferred from homology"/>
<dbReference type="HAMAP" id="MF_00074">
    <property type="entry name" value="16SrRNA_methyltr_G"/>
    <property type="match status" value="1"/>
</dbReference>
<dbReference type="InterPro" id="IPR029063">
    <property type="entry name" value="SAM-dependent_MTases_sf"/>
</dbReference>
<keyword evidence="8" id="KW-1185">Reference proteome</keyword>
<dbReference type="Gene3D" id="3.40.50.150">
    <property type="entry name" value="Vaccinia Virus protein VP39"/>
    <property type="match status" value="1"/>
</dbReference>
<keyword evidence="2 6" id="KW-0698">rRNA processing</keyword>
<comment type="catalytic activity">
    <reaction evidence="6">
        <text>guanosine(527) in 16S rRNA + S-adenosyl-L-methionine = N(7)-methylguanosine(527) in 16S rRNA + S-adenosyl-L-homocysteine</text>
        <dbReference type="Rhea" id="RHEA:42732"/>
        <dbReference type="Rhea" id="RHEA-COMP:10209"/>
        <dbReference type="Rhea" id="RHEA-COMP:10210"/>
        <dbReference type="ChEBI" id="CHEBI:57856"/>
        <dbReference type="ChEBI" id="CHEBI:59789"/>
        <dbReference type="ChEBI" id="CHEBI:74269"/>
        <dbReference type="ChEBI" id="CHEBI:74480"/>
        <dbReference type="EC" id="2.1.1.170"/>
    </reaction>
</comment>
<dbReference type="OrthoDB" id="9808773at2"/>
<keyword evidence="4 6" id="KW-0808">Transferase</keyword>
<evidence type="ECO:0000256" key="2">
    <source>
        <dbReference type="ARBA" id="ARBA00022552"/>
    </source>
</evidence>
<feature type="binding site" evidence="6">
    <location>
        <position position="70"/>
    </location>
    <ligand>
        <name>S-adenosyl-L-methionine</name>
        <dbReference type="ChEBI" id="CHEBI:59789"/>
    </ligand>
</feature>
<dbReference type="NCBIfam" id="TIGR00138">
    <property type="entry name" value="rsmG_gidB"/>
    <property type="match status" value="1"/>
</dbReference>
<name>A0A2V1P3I3_9RHOB</name>
<keyword evidence="5 6" id="KW-0949">S-adenosyl-L-methionine</keyword>
<comment type="subcellular location">
    <subcellularLocation>
        <location evidence="6">Cytoplasm</location>
    </subcellularLocation>
</comment>
<gene>
    <name evidence="6 7" type="primary">rsmG</name>
    <name evidence="7" type="ORF">DFK10_08430</name>
</gene>
<dbReference type="EC" id="2.1.1.170" evidence="6"/>
<accession>A0A2V1P3I3</accession>
<comment type="similarity">
    <text evidence="6">Belongs to the methyltransferase superfamily. RNA methyltransferase RsmG family.</text>
</comment>
<dbReference type="EMBL" id="QETF01000007">
    <property type="protein sequence ID" value="PWG17061.1"/>
    <property type="molecule type" value="Genomic_DNA"/>
</dbReference>
<organism evidence="7 8">
    <name type="scientific">Salibaculum griseiflavum</name>
    <dbReference type="NCBI Taxonomy" id="1914409"/>
    <lineage>
        <taxon>Bacteria</taxon>
        <taxon>Pseudomonadati</taxon>
        <taxon>Pseudomonadota</taxon>
        <taxon>Alphaproteobacteria</taxon>
        <taxon>Rhodobacterales</taxon>
        <taxon>Roseobacteraceae</taxon>
        <taxon>Salibaculum</taxon>
    </lineage>
</organism>
<feature type="binding site" evidence="6">
    <location>
        <position position="75"/>
    </location>
    <ligand>
        <name>S-adenosyl-L-methionine</name>
        <dbReference type="ChEBI" id="CHEBI:59789"/>
    </ligand>
</feature>
<evidence type="ECO:0000256" key="5">
    <source>
        <dbReference type="ARBA" id="ARBA00022691"/>
    </source>
</evidence>
<dbReference type="GO" id="GO:0070043">
    <property type="term" value="F:rRNA (guanine-N7-)-methyltransferase activity"/>
    <property type="evidence" value="ECO:0007669"/>
    <property type="project" value="UniProtKB-UniRule"/>
</dbReference>
<evidence type="ECO:0000313" key="8">
    <source>
        <dbReference type="Proteomes" id="UP000245293"/>
    </source>
</evidence>
<comment type="caution">
    <text evidence="7">The sequence shown here is derived from an EMBL/GenBank/DDBJ whole genome shotgun (WGS) entry which is preliminary data.</text>
</comment>
<reference evidence="8" key="1">
    <citation type="submission" date="2018-05" db="EMBL/GenBank/DDBJ databases">
        <authorList>
            <person name="Du Z."/>
            <person name="Wang X."/>
        </authorList>
    </citation>
    <scope>NUCLEOTIDE SEQUENCE [LARGE SCALE GENOMIC DNA]</scope>
    <source>
        <strain evidence="8">WDS4C29</strain>
    </source>
</reference>
<sequence length="204" mass="22300">MGPLGIAGLDVSRETSEKLEALAALTLKWTNKINLISRSTREDIQDRHIRDSAQLYLLAPTSWISWTDLGSGGGYPGLVIATLASGQQRVTLVESDARKCTFLRTAIRELDLPASVVNERIENANLVSSDVVSARALAPLESLLTYTEHLLKKDGVALFPKGRGYLDEIAAAHRNWAFEHEALPSITSPDARILRLSGINRRGS</sequence>
<feature type="binding site" evidence="6">
    <location>
        <begin position="121"/>
        <end position="122"/>
    </location>
    <ligand>
        <name>S-adenosyl-L-methionine</name>
        <dbReference type="ChEBI" id="CHEBI:59789"/>
    </ligand>
</feature>
<comment type="function">
    <text evidence="6">Specifically methylates the N7 position of guanine in position 527 of 16S rRNA.</text>
</comment>
<dbReference type="Proteomes" id="UP000245293">
    <property type="component" value="Unassembled WGS sequence"/>
</dbReference>
<comment type="caution">
    <text evidence="6">Lacks conserved residue(s) required for the propagation of feature annotation.</text>
</comment>
<dbReference type="AlphaFoldDB" id="A0A2V1P3I3"/>
<dbReference type="PANTHER" id="PTHR31760:SF0">
    <property type="entry name" value="S-ADENOSYL-L-METHIONINE-DEPENDENT METHYLTRANSFERASES SUPERFAMILY PROTEIN"/>
    <property type="match status" value="1"/>
</dbReference>
<dbReference type="SUPFAM" id="SSF53335">
    <property type="entry name" value="S-adenosyl-L-methionine-dependent methyltransferases"/>
    <property type="match status" value="1"/>
</dbReference>
<evidence type="ECO:0000256" key="6">
    <source>
        <dbReference type="HAMAP-Rule" id="MF_00074"/>
    </source>
</evidence>
<dbReference type="PIRSF" id="PIRSF003078">
    <property type="entry name" value="GidB"/>
    <property type="match status" value="1"/>
</dbReference>
<evidence type="ECO:0000256" key="3">
    <source>
        <dbReference type="ARBA" id="ARBA00022603"/>
    </source>
</evidence>
<dbReference type="GO" id="GO:0005829">
    <property type="term" value="C:cytosol"/>
    <property type="evidence" value="ECO:0007669"/>
    <property type="project" value="TreeGrafter"/>
</dbReference>
<keyword evidence="1 6" id="KW-0963">Cytoplasm</keyword>